<proteinExistence type="predicted"/>
<reference evidence="1 2" key="1">
    <citation type="submission" date="2019-08" db="EMBL/GenBank/DDBJ databases">
        <title>Parahaliea maris sp. nov., isolated from the surface seawater.</title>
        <authorList>
            <person name="Liu Y."/>
        </authorList>
    </citation>
    <scope>NUCLEOTIDE SEQUENCE [LARGE SCALE GENOMIC DNA]</scope>
    <source>
        <strain evidence="1 2">S2-26</strain>
    </source>
</reference>
<organism evidence="1 2">
    <name type="scientific">Parahaliea aestuarii</name>
    <dbReference type="NCBI Taxonomy" id="1852021"/>
    <lineage>
        <taxon>Bacteria</taxon>
        <taxon>Pseudomonadati</taxon>
        <taxon>Pseudomonadota</taxon>
        <taxon>Gammaproteobacteria</taxon>
        <taxon>Cellvibrionales</taxon>
        <taxon>Halieaceae</taxon>
        <taxon>Parahaliea</taxon>
    </lineage>
</organism>
<comment type="caution">
    <text evidence="1">The sequence shown here is derived from an EMBL/GenBank/DDBJ whole genome shotgun (WGS) entry which is preliminary data.</text>
</comment>
<sequence length="275" mass="31888">MMRVRFPADLPEEIQVWKARAHEITLEIVAAPDLEAKYALIELYKNHWRAPVLIQWLSDLSHEKCWYTETKFGGDYQEVEHFRPKKGTKCIDGTDLAGHPGYYWLAFDLENYRLCKRRPNAKKGTFFPILNEPLRCGCEVDDWHDELPLFLDPMDEEDYLLLSFDDNGKPVPQEGAEDQDRERVLFTIDKYYLDERILNIRRAQVWASCREIFNSYQNAMKEAKLGNGGVAKRAEAKRDLRLLRQMISRQAEFSSVAKAALIKTGDPMAARIAAS</sequence>
<dbReference type="AlphaFoldDB" id="A0A5C8ZUL3"/>
<name>A0A5C8ZUL3_9GAMM</name>
<dbReference type="EMBL" id="VRYZ01000003">
    <property type="protein sequence ID" value="TXS92215.1"/>
    <property type="molecule type" value="Genomic_DNA"/>
</dbReference>
<dbReference type="OrthoDB" id="8824552at2"/>
<evidence type="ECO:0008006" key="3">
    <source>
        <dbReference type="Google" id="ProtNLM"/>
    </source>
</evidence>
<gene>
    <name evidence="1" type="ORF">FVW59_07225</name>
</gene>
<evidence type="ECO:0000313" key="1">
    <source>
        <dbReference type="EMBL" id="TXS92215.1"/>
    </source>
</evidence>
<keyword evidence="2" id="KW-1185">Reference proteome</keyword>
<dbReference type="Proteomes" id="UP000321933">
    <property type="component" value="Unassembled WGS sequence"/>
</dbReference>
<accession>A0A5C8ZUL3</accession>
<protein>
    <recommendedName>
        <fullName evidence="3">TIGR02646 family protein</fullName>
    </recommendedName>
</protein>
<dbReference type="RefSeq" id="WP_148063592.1">
    <property type="nucleotide sequence ID" value="NZ_VRYZ01000003.1"/>
</dbReference>
<evidence type="ECO:0000313" key="2">
    <source>
        <dbReference type="Proteomes" id="UP000321933"/>
    </source>
</evidence>